<comment type="function">
    <text evidence="24">Oxidized purine nucleoside triphosphate hydrolase which is a prominent sanitizer of the oxidized nucleotide pool. Catalyzes the hydrolysis of 2-oxo-dATP (2-hydroxy-dATP) into 2-oxo-dAMP. Also has a significant hydrolase activity toward 2-oxo-ATP, 8-oxo-dGTP and 8-oxo-dATP. Through the hydrolysis of oxidized purine nucleoside triphosphates, prevents their incorporation into DNA and the subsequent transversions A:T to C:G and G:C to T:A. Also catalyzes the hydrolysis of methylated purine nucleoside triphosphate preventing their integration into DNA. Through this antimutagenic activity protects cells from oxidative stress.</text>
</comment>
<evidence type="ECO:0000256" key="16">
    <source>
        <dbReference type="ARBA" id="ARBA00029673"/>
    </source>
</evidence>
<evidence type="ECO:0000256" key="13">
    <source>
        <dbReference type="ARBA" id="ARBA00024596"/>
    </source>
</evidence>
<dbReference type="Gene3D" id="3.90.79.10">
    <property type="entry name" value="Nucleoside Triphosphate Pyrophosphohydrolase"/>
    <property type="match status" value="1"/>
</dbReference>
<dbReference type="Pfam" id="PF00293">
    <property type="entry name" value="NUDIX"/>
    <property type="match status" value="1"/>
</dbReference>
<evidence type="ECO:0000256" key="19">
    <source>
        <dbReference type="ARBA" id="ARBA00031927"/>
    </source>
</evidence>
<evidence type="ECO:0000256" key="8">
    <source>
        <dbReference type="ARBA" id="ARBA00022842"/>
    </source>
</evidence>
<comment type="catalytic activity">
    <reaction evidence="22">
        <text>O(6)-methyl-dGTP + H2O = O(6)-methyl-dGMP + diphosphate + H(+)</text>
        <dbReference type="Rhea" id="RHEA:67600"/>
        <dbReference type="ChEBI" id="CHEBI:15377"/>
        <dbReference type="ChEBI" id="CHEBI:15378"/>
        <dbReference type="ChEBI" id="CHEBI:33019"/>
        <dbReference type="ChEBI" id="CHEBI:169974"/>
        <dbReference type="ChEBI" id="CHEBI:169975"/>
    </reaction>
    <physiologicalReaction direction="left-to-right" evidence="22">
        <dbReference type="Rhea" id="RHEA:67601"/>
    </physiologicalReaction>
</comment>
<comment type="catalytic activity">
    <reaction evidence="12">
        <text>8-oxo-dGTP + H2O = 8-oxo-dGMP + diphosphate + H(+)</text>
        <dbReference type="Rhea" id="RHEA:31575"/>
        <dbReference type="ChEBI" id="CHEBI:15377"/>
        <dbReference type="ChEBI" id="CHEBI:15378"/>
        <dbReference type="ChEBI" id="CHEBI:33019"/>
        <dbReference type="ChEBI" id="CHEBI:63224"/>
        <dbReference type="ChEBI" id="CHEBI:77896"/>
    </reaction>
    <physiologicalReaction direction="left-to-right" evidence="12">
        <dbReference type="Rhea" id="RHEA:31576"/>
    </physiologicalReaction>
</comment>
<evidence type="ECO:0000256" key="1">
    <source>
        <dbReference type="ARBA" id="ARBA00001946"/>
    </source>
</evidence>
<protein>
    <recommendedName>
        <fullName evidence="15">Oxidized purine nucleoside triphosphate hydrolase</fullName>
        <ecNumber evidence="14">3.6.1.56</ecNumber>
    </recommendedName>
    <alternativeName>
        <fullName evidence="19">2-hydroxy-dATP diphosphatase</fullName>
    </alternativeName>
    <alternativeName>
        <fullName evidence="18">7,8-dihydro-8-oxoguanine triphosphatase</fullName>
    </alternativeName>
    <alternativeName>
        <fullName evidence="17">8-oxo-dGTPase</fullName>
    </alternativeName>
    <alternativeName>
        <fullName evidence="20">Methylated purine nucleoside triphosphate hydrolase</fullName>
    </alternativeName>
    <alternativeName>
        <fullName evidence="16">Nucleoside diphosphate-linked moiety X motif 1</fullName>
    </alternativeName>
</protein>
<dbReference type="GO" id="GO:0005737">
    <property type="term" value="C:cytoplasm"/>
    <property type="evidence" value="ECO:0007669"/>
    <property type="project" value="UniProtKB-SubCell"/>
</dbReference>
<comment type="subcellular location">
    <subcellularLocation>
        <location evidence="2">Cytoplasm</location>
    </subcellularLocation>
</comment>
<accession>A0A420ZBI7</accession>
<evidence type="ECO:0000313" key="27">
    <source>
        <dbReference type="EMBL" id="RLC36498.1"/>
    </source>
</evidence>
<dbReference type="GO" id="GO:0042262">
    <property type="term" value="P:DNA protection"/>
    <property type="evidence" value="ECO:0007669"/>
    <property type="project" value="InterPro"/>
</dbReference>
<evidence type="ECO:0000256" key="5">
    <source>
        <dbReference type="ARBA" id="ARBA00022490"/>
    </source>
</evidence>
<comment type="catalytic activity">
    <reaction evidence="10">
        <text>8-oxo-dATP + H2O = 8-oxo-dAMP + diphosphate + H(+)</text>
        <dbReference type="Rhea" id="RHEA:65396"/>
        <dbReference type="ChEBI" id="CHEBI:15377"/>
        <dbReference type="ChEBI" id="CHEBI:15378"/>
        <dbReference type="ChEBI" id="CHEBI:33019"/>
        <dbReference type="ChEBI" id="CHEBI:71361"/>
        <dbReference type="ChEBI" id="CHEBI:172871"/>
    </reaction>
    <physiologicalReaction direction="left-to-right" evidence="10">
        <dbReference type="Rhea" id="RHEA:65397"/>
    </physiologicalReaction>
</comment>
<dbReference type="PANTHER" id="PTHR43758">
    <property type="entry name" value="7,8-DIHYDRO-8-OXOGUANINE TRIPHOSPHATASE"/>
    <property type="match status" value="1"/>
</dbReference>
<dbReference type="PROSITE" id="PS51462">
    <property type="entry name" value="NUDIX"/>
    <property type="match status" value="1"/>
</dbReference>
<comment type="cofactor">
    <cofactor evidence="1">
        <name>Mg(2+)</name>
        <dbReference type="ChEBI" id="CHEBI:18420"/>
    </cofactor>
</comment>
<organism evidence="27 28">
    <name type="scientific">candidate division Kazan bacterium</name>
    <dbReference type="NCBI Taxonomy" id="2202143"/>
    <lineage>
        <taxon>Bacteria</taxon>
        <taxon>Bacteria division Kazan-3B-28</taxon>
    </lineage>
</organism>
<dbReference type="Proteomes" id="UP000281261">
    <property type="component" value="Unassembled WGS sequence"/>
</dbReference>
<dbReference type="GO" id="GO:0008828">
    <property type="term" value="F:dATP diphosphatase activity"/>
    <property type="evidence" value="ECO:0007669"/>
    <property type="project" value="UniProtKB-EC"/>
</dbReference>
<evidence type="ECO:0000256" key="3">
    <source>
        <dbReference type="ARBA" id="ARBA00005582"/>
    </source>
</evidence>
<evidence type="ECO:0000259" key="26">
    <source>
        <dbReference type="PROSITE" id="PS51462"/>
    </source>
</evidence>
<name>A0A420ZBI7_UNCK3</name>
<dbReference type="CDD" id="cd03427">
    <property type="entry name" value="NUDIX_MTH1_Nudt1"/>
    <property type="match status" value="1"/>
</dbReference>
<keyword evidence="6" id="KW-0479">Metal-binding</keyword>
<evidence type="ECO:0000256" key="11">
    <source>
        <dbReference type="ARBA" id="ARBA00024459"/>
    </source>
</evidence>
<keyword evidence="7 25" id="KW-0378">Hydrolase</keyword>
<evidence type="ECO:0000256" key="24">
    <source>
        <dbReference type="ARBA" id="ARBA00053094"/>
    </source>
</evidence>
<evidence type="ECO:0000256" key="10">
    <source>
        <dbReference type="ARBA" id="ARBA00024448"/>
    </source>
</evidence>
<proteinExistence type="inferred from homology"/>
<evidence type="ECO:0000256" key="4">
    <source>
        <dbReference type="ARBA" id="ARBA00011245"/>
    </source>
</evidence>
<evidence type="ECO:0000256" key="7">
    <source>
        <dbReference type="ARBA" id="ARBA00022801"/>
    </source>
</evidence>
<keyword evidence="9" id="KW-0694">RNA-binding</keyword>
<dbReference type="InterPro" id="IPR015797">
    <property type="entry name" value="NUDIX_hydrolase-like_dom_sf"/>
</dbReference>
<comment type="similarity">
    <text evidence="3 25">Belongs to the Nudix hydrolase family.</text>
</comment>
<dbReference type="PROSITE" id="PS00893">
    <property type="entry name" value="NUDIX_BOX"/>
    <property type="match status" value="1"/>
</dbReference>
<sequence length="157" mass="18568">MRDVTLCFLLRDDEICLAMKKRGFGVGKWNGIGGKVQDGETIEEVAVRELYEEVGVRADIADLKNVGNIKFYFNEKPDWNQRMHVYFVNRWQGELKESEEMVPKWYKKDQIPYEAMWVDDPHWLPEVLRGRKIKGKFYFNKEGAELDKFTVKELVSK</sequence>
<evidence type="ECO:0000256" key="18">
    <source>
        <dbReference type="ARBA" id="ARBA00030682"/>
    </source>
</evidence>
<evidence type="ECO:0000256" key="22">
    <source>
        <dbReference type="ARBA" id="ARBA00048894"/>
    </source>
</evidence>
<evidence type="ECO:0000256" key="20">
    <source>
        <dbReference type="ARBA" id="ARBA00032071"/>
    </source>
</evidence>
<evidence type="ECO:0000256" key="14">
    <source>
        <dbReference type="ARBA" id="ARBA00026103"/>
    </source>
</evidence>
<dbReference type="PANTHER" id="PTHR43758:SF2">
    <property type="entry name" value="OXIDIZED PURINE NUCLEOSIDE TRIPHOSPHATE HYDROLASE"/>
    <property type="match status" value="1"/>
</dbReference>
<comment type="catalytic activity">
    <reaction evidence="23">
        <text>N(6)-methyl-dATP + H2O = N(6)-methyl-dAMP + diphosphate + H(+)</text>
        <dbReference type="Rhea" id="RHEA:67604"/>
        <dbReference type="ChEBI" id="CHEBI:15377"/>
        <dbReference type="ChEBI" id="CHEBI:15378"/>
        <dbReference type="ChEBI" id="CHEBI:33019"/>
        <dbReference type="ChEBI" id="CHEBI:169976"/>
        <dbReference type="ChEBI" id="CHEBI:172872"/>
    </reaction>
    <physiologicalReaction direction="left-to-right" evidence="23">
        <dbReference type="Rhea" id="RHEA:67605"/>
    </physiologicalReaction>
</comment>
<dbReference type="InterPro" id="IPR003563">
    <property type="entry name" value="8ODP"/>
</dbReference>
<evidence type="ECO:0000256" key="25">
    <source>
        <dbReference type="RuleBase" id="RU003476"/>
    </source>
</evidence>
<dbReference type="SUPFAM" id="SSF55811">
    <property type="entry name" value="Nudix"/>
    <property type="match status" value="1"/>
</dbReference>
<dbReference type="InterPro" id="IPR020084">
    <property type="entry name" value="NUDIX_hydrolase_CS"/>
</dbReference>
<dbReference type="InterPro" id="IPR000086">
    <property type="entry name" value="NUDIX_hydrolase_dom"/>
</dbReference>
<dbReference type="PRINTS" id="PR01403">
    <property type="entry name" value="8OXTPHPHTASE"/>
</dbReference>
<reference evidence="27 28" key="1">
    <citation type="submission" date="2018-06" db="EMBL/GenBank/DDBJ databases">
        <title>Extensive metabolic versatility and redundancy in microbially diverse, dynamic hydrothermal sediments.</title>
        <authorList>
            <person name="Dombrowski N."/>
            <person name="Teske A."/>
            <person name="Baker B.J."/>
        </authorList>
    </citation>
    <scope>NUCLEOTIDE SEQUENCE [LARGE SCALE GENOMIC DNA]</scope>
    <source>
        <strain evidence="27">B79_G16</strain>
    </source>
</reference>
<evidence type="ECO:0000256" key="21">
    <source>
        <dbReference type="ARBA" id="ARBA00048002"/>
    </source>
</evidence>
<feature type="domain" description="Nudix hydrolase" evidence="26">
    <location>
        <begin position="1"/>
        <end position="132"/>
    </location>
</feature>
<comment type="catalytic activity">
    <reaction evidence="21">
        <text>N(6)-methyl-ATP + H2O = N(6)-methyl-AMP + diphosphate + H(+)</text>
        <dbReference type="Rhea" id="RHEA:67608"/>
        <dbReference type="ChEBI" id="CHEBI:15377"/>
        <dbReference type="ChEBI" id="CHEBI:15378"/>
        <dbReference type="ChEBI" id="CHEBI:33019"/>
        <dbReference type="ChEBI" id="CHEBI:144842"/>
        <dbReference type="ChEBI" id="CHEBI:172873"/>
    </reaction>
    <physiologicalReaction direction="left-to-right" evidence="21">
        <dbReference type="Rhea" id="RHEA:67609"/>
    </physiologicalReaction>
</comment>
<dbReference type="GO" id="GO:0046872">
    <property type="term" value="F:metal ion binding"/>
    <property type="evidence" value="ECO:0007669"/>
    <property type="project" value="UniProtKB-KW"/>
</dbReference>
<gene>
    <name evidence="27" type="ORF">DRH29_04445</name>
</gene>
<comment type="subunit">
    <text evidence="4">Monomer.</text>
</comment>
<dbReference type="AlphaFoldDB" id="A0A420ZBI7"/>
<comment type="catalytic activity">
    <reaction evidence="11">
        <text>2-oxo-dATP + H2O = 2-oxo-dAMP + diphosphate + H(+)</text>
        <dbReference type="Rhea" id="RHEA:31583"/>
        <dbReference type="ChEBI" id="CHEBI:15377"/>
        <dbReference type="ChEBI" id="CHEBI:15378"/>
        <dbReference type="ChEBI" id="CHEBI:33019"/>
        <dbReference type="ChEBI" id="CHEBI:63212"/>
        <dbReference type="ChEBI" id="CHEBI:77897"/>
        <dbReference type="EC" id="3.6.1.56"/>
    </reaction>
    <physiologicalReaction direction="left-to-right" evidence="11">
        <dbReference type="Rhea" id="RHEA:31584"/>
    </physiologicalReaction>
</comment>
<evidence type="ECO:0000256" key="12">
    <source>
        <dbReference type="ARBA" id="ARBA00024486"/>
    </source>
</evidence>
<dbReference type="EMBL" id="QMNG01000051">
    <property type="protein sequence ID" value="RLC36498.1"/>
    <property type="molecule type" value="Genomic_DNA"/>
</dbReference>
<evidence type="ECO:0000256" key="9">
    <source>
        <dbReference type="ARBA" id="ARBA00022884"/>
    </source>
</evidence>
<dbReference type="EC" id="3.6.1.56" evidence="14"/>
<comment type="caution">
    <text evidence="27">The sequence shown here is derived from an EMBL/GenBank/DDBJ whole genome shotgun (WGS) entry which is preliminary data.</text>
</comment>
<keyword evidence="8" id="KW-0460">Magnesium</keyword>
<evidence type="ECO:0000256" key="15">
    <source>
        <dbReference type="ARBA" id="ARBA00026218"/>
    </source>
</evidence>
<evidence type="ECO:0000256" key="6">
    <source>
        <dbReference type="ARBA" id="ARBA00022723"/>
    </source>
</evidence>
<comment type="catalytic activity">
    <reaction evidence="13">
        <text>2-oxo-ATP + H2O = 2-oxo-AMP + diphosphate + H(+)</text>
        <dbReference type="Rhea" id="RHEA:67392"/>
        <dbReference type="ChEBI" id="CHEBI:15377"/>
        <dbReference type="ChEBI" id="CHEBI:15378"/>
        <dbReference type="ChEBI" id="CHEBI:33019"/>
        <dbReference type="ChEBI" id="CHEBI:71395"/>
        <dbReference type="ChEBI" id="CHEBI:172878"/>
    </reaction>
    <physiologicalReaction direction="left-to-right" evidence="13">
        <dbReference type="Rhea" id="RHEA:67393"/>
    </physiologicalReaction>
</comment>
<dbReference type="GO" id="GO:0003723">
    <property type="term" value="F:RNA binding"/>
    <property type="evidence" value="ECO:0007669"/>
    <property type="project" value="UniProtKB-KW"/>
</dbReference>
<dbReference type="InterPro" id="IPR020476">
    <property type="entry name" value="Nudix_hydrolase"/>
</dbReference>
<keyword evidence="5" id="KW-0963">Cytoplasm</keyword>
<evidence type="ECO:0000256" key="17">
    <source>
        <dbReference type="ARBA" id="ARBA00030634"/>
    </source>
</evidence>
<evidence type="ECO:0000256" key="2">
    <source>
        <dbReference type="ARBA" id="ARBA00004496"/>
    </source>
</evidence>
<evidence type="ECO:0000313" key="28">
    <source>
        <dbReference type="Proteomes" id="UP000281261"/>
    </source>
</evidence>
<dbReference type="GO" id="GO:0008413">
    <property type="term" value="F:8-oxo-7,8-dihydroguanosine triphosphate pyrophosphatase activity"/>
    <property type="evidence" value="ECO:0007669"/>
    <property type="project" value="InterPro"/>
</dbReference>
<dbReference type="PRINTS" id="PR00502">
    <property type="entry name" value="NUDIXFAMILY"/>
</dbReference>
<evidence type="ECO:0000256" key="23">
    <source>
        <dbReference type="ARBA" id="ARBA00049032"/>
    </source>
</evidence>